<evidence type="ECO:0000256" key="12">
    <source>
        <dbReference type="PIRSR" id="PIRSR000460-1"/>
    </source>
</evidence>
<comment type="function">
    <text evidence="11">Phosphorylase is an important allosteric enzyme in carbohydrate metabolism. Enzymes from different sources differ in their regulatory mechanisms and in their natural substrates. However, all known phosphorylases share catalytic and structural properties.</text>
</comment>
<feature type="modified residue" description="N6-(pyridoxal phosphate)lysine" evidence="12">
    <location>
        <position position="675"/>
    </location>
</feature>
<dbReference type="EMBL" id="CP000463">
    <property type="protein sequence ID" value="ABJ08745.1"/>
    <property type="molecule type" value="Genomic_DNA"/>
</dbReference>
<sequence>MSGPTTADSFRMPKPPLDELALTEIKSAILAKLTLAIGKNAAQATRQDWYKAAALALRDRIVHHWLITEKESYDGGRKRVYYLSLEFLIGRLFTDALNNMGLMPLFEAALGDLGVSLRDLRNCEPDAALGNGGLGRLAACFMESMATLEIPAFGYGIRYDFGLFRQIISQGWQQEYPDEWLGFGNPWELQRPEVVYQVHFGGSVEHAVDSHGRDRAIWYPGETVQAVAYDTPIVGWRGKHVNALRLWSARAPDPLRLDVFNTGDYLGASAHEARAEAICKFLYPNDESPAGRELRLRQEYFFVSASLQDLVKRHLNSEGQLRSLAKKAAVQLNDTHPSLAVAELMRLLLDHHSMRWDEAWEITRATLSYTNHTLLPEALETWPIELFERCLPRHLEIIFRINEIHLTHAEARCPGDIDFRAAVSMIDERAGRRVRMGHLAFIGSHRINGVSAMHSELMKETVFQDLNHLYPGRITNKTNGITFRRWLTLANPGLTELARATCGEEVLDDWTLLSGMEAFAGDSAFQQQFREVKHRNKVALAKLIGERLGIKVNASALFDVQIKRMHEYKRQLLNILEAVALYHAIKDDPQRDWVPRVKLFAGKAAASYRYAKLIIKLINDVAETVNNDPDIGGLLKVVFLPDYNVSLAEVIIPAADLSEQISTAGMEASGTGNMKLSLNGALTIGTLDGANIEIRDNVGADNIAIFGMEAMDVVVRRAQGLDASDVVSRSPRLARAIRAIESGEFSPDDPGRFAAIGHALRHLDHYMVSADFDSYYESQRGIDARWSAGSAWTRAAILNVSRMAWFSSDRTIREYAEEIWDVPTTPVSEETVARQARR</sequence>
<dbReference type="PANTHER" id="PTHR11468:SF3">
    <property type="entry name" value="GLYCOGEN PHOSPHORYLASE, LIVER FORM"/>
    <property type="match status" value="1"/>
</dbReference>
<comment type="cofactor">
    <cofactor evidence="2 13">
        <name>pyridoxal 5'-phosphate</name>
        <dbReference type="ChEBI" id="CHEBI:597326"/>
    </cofactor>
</comment>
<keyword evidence="6" id="KW-0021">Allosteric enzyme</keyword>
<evidence type="ECO:0000256" key="4">
    <source>
        <dbReference type="ARBA" id="ARBA00006047"/>
    </source>
</evidence>
<keyword evidence="5" id="KW-0963">Cytoplasm</keyword>
<dbReference type="Pfam" id="PF00343">
    <property type="entry name" value="Phosphorylase"/>
    <property type="match status" value="1"/>
</dbReference>
<dbReference type="Gene3D" id="3.40.50.2000">
    <property type="entry name" value="Glycogen Phosphorylase B"/>
    <property type="match status" value="2"/>
</dbReference>
<evidence type="ECO:0000256" key="13">
    <source>
        <dbReference type="RuleBase" id="RU000587"/>
    </source>
</evidence>
<evidence type="ECO:0000313" key="14">
    <source>
        <dbReference type="EMBL" id="ABJ08745.1"/>
    </source>
</evidence>
<organism evidence="14">
    <name type="scientific">Rhodopseudomonas palustris (strain BisA53)</name>
    <dbReference type="NCBI Taxonomy" id="316055"/>
    <lineage>
        <taxon>Bacteria</taxon>
        <taxon>Pseudomonadati</taxon>
        <taxon>Pseudomonadota</taxon>
        <taxon>Alphaproteobacteria</taxon>
        <taxon>Hyphomicrobiales</taxon>
        <taxon>Nitrobacteraceae</taxon>
        <taxon>Rhodopseudomonas</taxon>
    </lineage>
</organism>
<comment type="subcellular location">
    <subcellularLocation>
        <location evidence="3">Cytoplasm</location>
    </subcellularLocation>
</comment>
<keyword evidence="7 13" id="KW-0328">Glycosyltransferase</keyword>
<keyword evidence="8 13" id="KW-0808">Transferase</keyword>
<evidence type="ECO:0000256" key="11">
    <source>
        <dbReference type="ARBA" id="ARBA00025174"/>
    </source>
</evidence>
<dbReference type="KEGG" id="rpe:RPE_4826"/>
<reference evidence="14" key="1">
    <citation type="submission" date="2006-09" db="EMBL/GenBank/DDBJ databases">
        <title>Complete sequence of Rhodopseudomonas palustris BisA53.</title>
        <authorList>
            <consortium name="US DOE Joint Genome Institute"/>
            <person name="Copeland A."/>
            <person name="Lucas S."/>
            <person name="Lapidus A."/>
            <person name="Barry K."/>
            <person name="Detter J.C."/>
            <person name="Glavina del Rio T."/>
            <person name="Hammon N."/>
            <person name="Israni S."/>
            <person name="Dalin E."/>
            <person name="Tice H."/>
            <person name="Pitluck S."/>
            <person name="Chain P."/>
            <person name="Malfatti S."/>
            <person name="Shin M."/>
            <person name="Vergez L."/>
            <person name="Schmutz J."/>
            <person name="Larimer F."/>
            <person name="Land M."/>
            <person name="Hauser L."/>
            <person name="Pelletier D.A."/>
            <person name="Kyrpides N."/>
            <person name="Kim E."/>
            <person name="Harwood C.S."/>
            <person name="Oda Y."/>
            <person name="Richardson P."/>
        </authorList>
    </citation>
    <scope>NUCLEOTIDE SEQUENCE [LARGE SCALE GENOMIC DNA]</scope>
    <source>
        <strain evidence="14">BisA53</strain>
    </source>
</reference>
<dbReference type="AlphaFoldDB" id="Q07H39"/>
<evidence type="ECO:0000256" key="2">
    <source>
        <dbReference type="ARBA" id="ARBA00001933"/>
    </source>
</evidence>
<dbReference type="InterPro" id="IPR000811">
    <property type="entry name" value="Glyco_trans_35"/>
</dbReference>
<dbReference type="HOGENOM" id="CLU_010198_1_1_5"/>
<evidence type="ECO:0000256" key="9">
    <source>
        <dbReference type="ARBA" id="ARBA00022898"/>
    </source>
</evidence>
<dbReference type="STRING" id="316055.RPE_4826"/>
<name>Q07H39_RHOP5</name>
<dbReference type="GO" id="GO:0005980">
    <property type="term" value="P:glycogen catabolic process"/>
    <property type="evidence" value="ECO:0007669"/>
    <property type="project" value="TreeGrafter"/>
</dbReference>
<accession>Q07H39</accession>
<dbReference type="InterPro" id="IPR035090">
    <property type="entry name" value="Pyridoxal_P_attach_site"/>
</dbReference>
<dbReference type="FunFam" id="3.40.50.2000:FF:000003">
    <property type="entry name" value="Alpha-1,4 glucan phosphorylase"/>
    <property type="match status" value="1"/>
</dbReference>
<comment type="catalytic activity">
    <reaction evidence="1 13">
        <text>[(1-&gt;4)-alpha-D-glucosyl](n) + phosphate = [(1-&gt;4)-alpha-D-glucosyl](n-1) + alpha-D-glucose 1-phosphate</text>
        <dbReference type="Rhea" id="RHEA:41732"/>
        <dbReference type="Rhea" id="RHEA-COMP:9584"/>
        <dbReference type="Rhea" id="RHEA-COMP:9586"/>
        <dbReference type="ChEBI" id="CHEBI:15444"/>
        <dbReference type="ChEBI" id="CHEBI:43474"/>
        <dbReference type="ChEBI" id="CHEBI:58601"/>
        <dbReference type="EC" id="2.4.1.1"/>
    </reaction>
</comment>
<dbReference type="GO" id="GO:0005737">
    <property type="term" value="C:cytoplasm"/>
    <property type="evidence" value="ECO:0007669"/>
    <property type="project" value="UniProtKB-SubCell"/>
</dbReference>
<dbReference type="eggNOG" id="COG0058">
    <property type="taxonomic scope" value="Bacteria"/>
</dbReference>
<proteinExistence type="inferred from homology"/>
<evidence type="ECO:0000256" key="10">
    <source>
        <dbReference type="ARBA" id="ARBA00023277"/>
    </source>
</evidence>
<comment type="similarity">
    <text evidence="4 13">Belongs to the glycogen phosphorylase family.</text>
</comment>
<evidence type="ECO:0000256" key="3">
    <source>
        <dbReference type="ARBA" id="ARBA00004496"/>
    </source>
</evidence>
<evidence type="ECO:0000256" key="6">
    <source>
        <dbReference type="ARBA" id="ARBA00022533"/>
    </source>
</evidence>
<dbReference type="GO" id="GO:0030170">
    <property type="term" value="F:pyridoxal phosphate binding"/>
    <property type="evidence" value="ECO:0007669"/>
    <property type="project" value="InterPro"/>
</dbReference>
<dbReference type="InterPro" id="IPR011833">
    <property type="entry name" value="Glycg_phsphrylas"/>
</dbReference>
<dbReference type="GO" id="GO:0008184">
    <property type="term" value="F:glycogen phosphorylase activity"/>
    <property type="evidence" value="ECO:0007669"/>
    <property type="project" value="InterPro"/>
</dbReference>
<dbReference type="NCBIfam" id="TIGR02093">
    <property type="entry name" value="P_ylase"/>
    <property type="match status" value="1"/>
</dbReference>
<protein>
    <recommendedName>
        <fullName evidence="13">Alpha-1,4 glucan phosphorylase</fullName>
        <ecNumber evidence="13">2.4.1.1</ecNumber>
    </recommendedName>
</protein>
<dbReference type="CDD" id="cd04300">
    <property type="entry name" value="GT35_Glycogen_Phosphorylase"/>
    <property type="match status" value="1"/>
</dbReference>
<evidence type="ECO:0000256" key="5">
    <source>
        <dbReference type="ARBA" id="ARBA00022490"/>
    </source>
</evidence>
<dbReference type="SUPFAM" id="SSF53756">
    <property type="entry name" value="UDP-Glycosyltransferase/glycogen phosphorylase"/>
    <property type="match status" value="1"/>
</dbReference>
<keyword evidence="10 13" id="KW-0119">Carbohydrate metabolism</keyword>
<gene>
    <name evidence="14" type="ordered locus">RPE_4826</name>
</gene>
<evidence type="ECO:0000256" key="8">
    <source>
        <dbReference type="ARBA" id="ARBA00022679"/>
    </source>
</evidence>
<evidence type="ECO:0000256" key="7">
    <source>
        <dbReference type="ARBA" id="ARBA00022676"/>
    </source>
</evidence>
<dbReference type="PROSITE" id="PS00102">
    <property type="entry name" value="PHOSPHORYLASE"/>
    <property type="match status" value="1"/>
</dbReference>
<dbReference type="PIRSF" id="PIRSF000460">
    <property type="entry name" value="Pprylas_GlgP"/>
    <property type="match status" value="1"/>
</dbReference>
<dbReference type="PANTHER" id="PTHR11468">
    <property type="entry name" value="GLYCOGEN PHOSPHORYLASE"/>
    <property type="match status" value="1"/>
</dbReference>
<dbReference type="CAZy" id="GT35">
    <property type="family name" value="Glycosyltransferase Family 35"/>
</dbReference>
<dbReference type="FunFam" id="3.40.50.2000:FF:000153">
    <property type="entry name" value="Alpha-1,4 glucan phosphorylase"/>
    <property type="match status" value="1"/>
</dbReference>
<comment type="function">
    <text evidence="13">Allosteric enzyme that catalyzes the rate-limiting step in glycogen catabolism, the phosphorolytic cleavage of glycogen to produce glucose-1-phosphate, and plays a central role in maintaining cellular and organismal glucose homeostasis.</text>
</comment>
<evidence type="ECO:0000256" key="1">
    <source>
        <dbReference type="ARBA" id="ARBA00001275"/>
    </source>
</evidence>
<keyword evidence="9 12" id="KW-0663">Pyridoxal phosphate</keyword>
<dbReference type="EC" id="2.4.1.1" evidence="13"/>